<dbReference type="KEGG" id="dgr:6562783"/>
<dbReference type="PhylomeDB" id="B4JCY3"/>
<dbReference type="PANTHER" id="PTHR20993">
    <property type="entry name" value="GH07914P"/>
    <property type="match status" value="1"/>
</dbReference>
<dbReference type="Proteomes" id="UP000001070">
    <property type="component" value="Unassembled WGS sequence"/>
</dbReference>
<reference evidence="2 3" key="1">
    <citation type="journal article" date="2007" name="Nature">
        <title>Evolution of genes and genomes on the Drosophila phylogeny.</title>
        <authorList>
            <consortium name="Drosophila 12 Genomes Consortium"/>
            <person name="Clark A.G."/>
            <person name="Eisen M.B."/>
            <person name="Smith D.R."/>
            <person name="Bergman C.M."/>
            <person name="Oliver B."/>
            <person name="Markow T.A."/>
            <person name="Kaufman T.C."/>
            <person name="Kellis M."/>
            <person name="Gelbart W."/>
            <person name="Iyer V.N."/>
            <person name="Pollard D.A."/>
            <person name="Sackton T.B."/>
            <person name="Larracuente A.M."/>
            <person name="Singh N.D."/>
            <person name="Abad J.P."/>
            <person name="Abt D.N."/>
            <person name="Adryan B."/>
            <person name="Aguade M."/>
            <person name="Akashi H."/>
            <person name="Anderson W.W."/>
            <person name="Aquadro C.F."/>
            <person name="Ardell D.H."/>
            <person name="Arguello R."/>
            <person name="Artieri C.G."/>
            <person name="Barbash D.A."/>
            <person name="Barker D."/>
            <person name="Barsanti P."/>
            <person name="Batterham P."/>
            <person name="Batzoglou S."/>
            <person name="Begun D."/>
            <person name="Bhutkar A."/>
            <person name="Blanco E."/>
            <person name="Bosak S.A."/>
            <person name="Bradley R.K."/>
            <person name="Brand A.D."/>
            <person name="Brent M.R."/>
            <person name="Brooks A.N."/>
            <person name="Brown R.H."/>
            <person name="Butlin R.K."/>
            <person name="Caggese C."/>
            <person name="Calvi B.R."/>
            <person name="Bernardo de Carvalho A."/>
            <person name="Caspi A."/>
            <person name="Castrezana S."/>
            <person name="Celniker S.E."/>
            <person name="Chang J.L."/>
            <person name="Chapple C."/>
            <person name="Chatterji S."/>
            <person name="Chinwalla A."/>
            <person name="Civetta A."/>
            <person name="Clifton S.W."/>
            <person name="Comeron J.M."/>
            <person name="Costello J.C."/>
            <person name="Coyne J.A."/>
            <person name="Daub J."/>
            <person name="David R.G."/>
            <person name="Delcher A.L."/>
            <person name="Delehaunty K."/>
            <person name="Do C.B."/>
            <person name="Ebling H."/>
            <person name="Edwards K."/>
            <person name="Eickbush T."/>
            <person name="Evans J.D."/>
            <person name="Filipski A."/>
            <person name="Findeiss S."/>
            <person name="Freyhult E."/>
            <person name="Fulton L."/>
            <person name="Fulton R."/>
            <person name="Garcia A.C."/>
            <person name="Gardiner A."/>
            <person name="Garfield D.A."/>
            <person name="Garvin B.E."/>
            <person name="Gibson G."/>
            <person name="Gilbert D."/>
            <person name="Gnerre S."/>
            <person name="Godfrey J."/>
            <person name="Good R."/>
            <person name="Gotea V."/>
            <person name="Gravely B."/>
            <person name="Greenberg A.J."/>
            <person name="Griffiths-Jones S."/>
            <person name="Gross S."/>
            <person name="Guigo R."/>
            <person name="Gustafson E.A."/>
            <person name="Haerty W."/>
            <person name="Hahn M.W."/>
            <person name="Halligan D.L."/>
            <person name="Halpern A.L."/>
            <person name="Halter G.M."/>
            <person name="Han M.V."/>
            <person name="Heger A."/>
            <person name="Hillier L."/>
            <person name="Hinrichs A.S."/>
            <person name="Holmes I."/>
            <person name="Hoskins R.A."/>
            <person name="Hubisz M.J."/>
            <person name="Hultmark D."/>
            <person name="Huntley M.A."/>
            <person name="Jaffe D.B."/>
            <person name="Jagadeeshan S."/>
            <person name="Jeck W.R."/>
            <person name="Johnson J."/>
            <person name="Jones C.D."/>
            <person name="Jordan W.C."/>
            <person name="Karpen G.H."/>
            <person name="Kataoka E."/>
            <person name="Keightley P.D."/>
            <person name="Kheradpour P."/>
            <person name="Kirkness E.F."/>
            <person name="Koerich L.B."/>
            <person name="Kristiansen K."/>
            <person name="Kudrna D."/>
            <person name="Kulathinal R.J."/>
            <person name="Kumar S."/>
            <person name="Kwok R."/>
            <person name="Lander E."/>
            <person name="Langley C.H."/>
            <person name="Lapoint R."/>
            <person name="Lazzaro B.P."/>
            <person name="Lee S.J."/>
            <person name="Levesque L."/>
            <person name="Li R."/>
            <person name="Lin C.F."/>
            <person name="Lin M.F."/>
            <person name="Lindblad-Toh K."/>
            <person name="Llopart A."/>
            <person name="Long M."/>
            <person name="Low L."/>
            <person name="Lozovsky E."/>
            <person name="Lu J."/>
            <person name="Luo M."/>
            <person name="Machado C.A."/>
            <person name="Makalowski W."/>
            <person name="Marzo M."/>
            <person name="Matsuda M."/>
            <person name="Matzkin L."/>
            <person name="McAllister B."/>
            <person name="McBride C.S."/>
            <person name="McKernan B."/>
            <person name="McKernan K."/>
            <person name="Mendez-Lago M."/>
            <person name="Minx P."/>
            <person name="Mollenhauer M.U."/>
            <person name="Montooth K."/>
            <person name="Mount S.M."/>
            <person name="Mu X."/>
            <person name="Myers E."/>
            <person name="Negre B."/>
            <person name="Newfeld S."/>
            <person name="Nielsen R."/>
            <person name="Noor M.A."/>
            <person name="O'Grady P."/>
            <person name="Pachter L."/>
            <person name="Papaceit M."/>
            <person name="Parisi M.J."/>
            <person name="Parisi M."/>
            <person name="Parts L."/>
            <person name="Pedersen J.S."/>
            <person name="Pesole G."/>
            <person name="Phillippy A.M."/>
            <person name="Ponting C.P."/>
            <person name="Pop M."/>
            <person name="Porcelli D."/>
            <person name="Powell J.R."/>
            <person name="Prohaska S."/>
            <person name="Pruitt K."/>
            <person name="Puig M."/>
            <person name="Quesneville H."/>
            <person name="Ram K.R."/>
            <person name="Rand D."/>
            <person name="Rasmussen M.D."/>
            <person name="Reed L.K."/>
            <person name="Reenan R."/>
            <person name="Reily A."/>
            <person name="Remington K.A."/>
            <person name="Rieger T.T."/>
            <person name="Ritchie M.G."/>
            <person name="Robin C."/>
            <person name="Rogers Y.H."/>
            <person name="Rohde C."/>
            <person name="Rozas J."/>
            <person name="Rubenfield M.J."/>
            <person name="Ruiz A."/>
            <person name="Russo S."/>
            <person name="Salzberg S.L."/>
            <person name="Sanchez-Gracia A."/>
            <person name="Saranga D.J."/>
            <person name="Sato H."/>
            <person name="Schaeffer S.W."/>
            <person name="Schatz M.C."/>
            <person name="Schlenke T."/>
            <person name="Schwartz R."/>
            <person name="Segarra C."/>
            <person name="Singh R.S."/>
            <person name="Sirot L."/>
            <person name="Sirota M."/>
            <person name="Sisneros N.B."/>
            <person name="Smith C.D."/>
            <person name="Smith T.F."/>
            <person name="Spieth J."/>
            <person name="Stage D.E."/>
            <person name="Stark A."/>
            <person name="Stephan W."/>
            <person name="Strausberg R.L."/>
            <person name="Strempel S."/>
            <person name="Sturgill D."/>
            <person name="Sutton G."/>
            <person name="Sutton G.G."/>
            <person name="Tao W."/>
            <person name="Teichmann S."/>
            <person name="Tobari Y.N."/>
            <person name="Tomimura Y."/>
            <person name="Tsolas J.M."/>
            <person name="Valente V.L."/>
            <person name="Venter E."/>
            <person name="Venter J.C."/>
            <person name="Vicario S."/>
            <person name="Vieira F.G."/>
            <person name="Vilella A.J."/>
            <person name="Villasante A."/>
            <person name="Walenz B."/>
            <person name="Wang J."/>
            <person name="Wasserman M."/>
            <person name="Watts T."/>
            <person name="Wilson D."/>
            <person name="Wilson R.K."/>
            <person name="Wing R.A."/>
            <person name="Wolfner M.F."/>
            <person name="Wong A."/>
            <person name="Wong G.K."/>
            <person name="Wu C.I."/>
            <person name="Wu G."/>
            <person name="Yamamoto D."/>
            <person name="Yang H.P."/>
            <person name="Yang S.P."/>
            <person name="Yorke J.A."/>
            <person name="Yoshida K."/>
            <person name="Zdobnov E."/>
            <person name="Zhang P."/>
            <person name="Zhang Y."/>
            <person name="Zimin A.V."/>
            <person name="Baldwin J."/>
            <person name="Abdouelleil A."/>
            <person name="Abdulkadir J."/>
            <person name="Abebe A."/>
            <person name="Abera B."/>
            <person name="Abreu J."/>
            <person name="Acer S.C."/>
            <person name="Aftuck L."/>
            <person name="Alexander A."/>
            <person name="An P."/>
            <person name="Anderson E."/>
            <person name="Anderson S."/>
            <person name="Arachi H."/>
            <person name="Azer M."/>
            <person name="Bachantsang P."/>
            <person name="Barry A."/>
            <person name="Bayul T."/>
            <person name="Berlin A."/>
            <person name="Bessette D."/>
            <person name="Bloom T."/>
            <person name="Blye J."/>
            <person name="Boguslavskiy L."/>
            <person name="Bonnet C."/>
            <person name="Boukhgalter B."/>
            <person name="Bourzgui I."/>
            <person name="Brown A."/>
            <person name="Cahill P."/>
            <person name="Channer S."/>
            <person name="Cheshatsang Y."/>
            <person name="Chuda L."/>
            <person name="Citroen M."/>
            <person name="Collymore A."/>
            <person name="Cooke P."/>
            <person name="Costello M."/>
            <person name="D'Aco K."/>
            <person name="Daza R."/>
            <person name="De Haan G."/>
            <person name="DeGray S."/>
            <person name="DeMaso C."/>
            <person name="Dhargay N."/>
            <person name="Dooley K."/>
            <person name="Dooley E."/>
            <person name="Doricent M."/>
            <person name="Dorje P."/>
            <person name="Dorjee K."/>
            <person name="Dupes A."/>
            <person name="Elong R."/>
            <person name="Falk J."/>
            <person name="Farina A."/>
            <person name="Faro S."/>
            <person name="Ferguson D."/>
            <person name="Fisher S."/>
            <person name="Foley C.D."/>
            <person name="Franke A."/>
            <person name="Friedrich D."/>
            <person name="Gadbois L."/>
            <person name="Gearin G."/>
            <person name="Gearin C.R."/>
            <person name="Giannoukos G."/>
            <person name="Goode T."/>
            <person name="Graham J."/>
            <person name="Grandbois E."/>
            <person name="Grewal S."/>
            <person name="Gyaltsen K."/>
            <person name="Hafez N."/>
            <person name="Hagos B."/>
            <person name="Hall J."/>
            <person name="Henson C."/>
            <person name="Hollinger A."/>
            <person name="Honan T."/>
            <person name="Huard M.D."/>
            <person name="Hughes L."/>
            <person name="Hurhula B."/>
            <person name="Husby M.E."/>
            <person name="Kamat A."/>
            <person name="Kanga B."/>
            <person name="Kashin S."/>
            <person name="Khazanovich D."/>
            <person name="Kisner P."/>
            <person name="Lance K."/>
            <person name="Lara M."/>
            <person name="Lee W."/>
            <person name="Lennon N."/>
            <person name="Letendre F."/>
            <person name="LeVine R."/>
            <person name="Lipovsky A."/>
            <person name="Liu X."/>
            <person name="Liu J."/>
            <person name="Liu S."/>
            <person name="Lokyitsang T."/>
            <person name="Lokyitsang Y."/>
            <person name="Lubonja R."/>
            <person name="Lui A."/>
            <person name="MacDonald P."/>
            <person name="Magnisalis V."/>
            <person name="Maru K."/>
            <person name="Matthews C."/>
            <person name="McCusker W."/>
            <person name="McDonough S."/>
            <person name="Mehta T."/>
            <person name="Meldrim J."/>
            <person name="Meneus L."/>
            <person name="Mihai O."/>
            <person name="Mihalev A."/>
            <person name="Mihova T."/>
            <person name="Mittelman R."/>
            <person name="Mlenga V."/>
            <person name="Montmayeur A."/>
            <person name="Mulrain L."/>
            <person name="Navidi A."/>
            <person name="Naylor J."/>
            <person name="Negash T."/>
            <person name="Nguyen T."/>
            <person name="Nguyen N."/>
            <person name="Nicol R."/>
            <person name="Norbu C."/>
            <person name="Norbu N."/>
            <person name="Novod N."/>
            <person name="O'Neill B."/>
            <person name="Osman S."/>
            <person name="Markiewicz E."/>
            <person name="Oyono O.L."/>
            <person name="Patti C."/>
            <person name="Phunkhang P."/>
            <person name="Pierre F."/>
            <person name="Priest M."/>
            <person name="Raghuraman S."/>
            <person name="Rege F."/>
            <person name="Reyes R."/>
            <person name="Rise C."/>
            <person name="Rogov P."/>
            <person name="Ross K."/>
            <person name="Ryan E."/>
            <person name="Settipalli S."/>
            <person name="Shea T."/>
            <person name="Sherpa N."/>
            <person name="Shi L."/>
            <person name="Shih D."/>
            <person name="Sparrow T."/>
            <person name="Spaulding J."/>
            <person name="Stalker J."/>
            <person name="Stange-Thomann N."/>
            <person name="Stavropoulos S."/>
            <person name="Stone C."/>
            <person name="Strader C."/>
            <person name="Tesfaye S."/>
            <person name="Thomson T."/>
            <person name="Thoulutsang Y."/>
            <person name="Thoulutsang D."/>
            <person name="Topham K."/>
            <person name="Topping I."/>
            <person name="Tsamla T."/>
            <person name="Vassiliev H."/>
            <person name="Vo A."/>
            <person name="Wangchuk T."/>
            <person name="Wangdi T."/>
            <person name="Weiand M."/>
            <person name="Wilkinson J."/>
            <person name="Wilson A."/>
            <person name="Yadav S."/>
            <person name="Young G."/>
            <person name="Yu Q."/>
            <person name="Zembek L."/>
            <person name="Zhong D."/>
            <person name="Zimmer A."/>
            <person name="Zwirko Z."/>
            <person name="Jaffe D.B."/>
            <person name="Alvarez P."/>
            <person name="Brockman W."/>
            <person name="Butler J."/>
            <person name="Chin C."/>
            <person name="Gnerre S."/>
            <person name="Grabherr M."/>
            <person name="Kleber M."/>
            <person name="Mauceli E."/>
            <person name="MacCallum I."/>
        </authorList>
    </citation>
    <scope>NUCLEOTIDE SEQUENCE [LARGE SCALE GENOMIC DNA]</scope>
    <source>
        <strain evidence="3">Tucson 15287-2541.00</strain>
    </source>
</reference>
<dbReference type="SMR" id="B4JCY3"/>
<proteinExistence type="predicted"/>
<keyword evidence="1" id="KW-0732">Signal</keyword>
<dbReference type="OrthoDB" id="6370791at2759"/>
<dbReference type="eggNOG" id="ENOG502SB1B">
    <property type="taxonomic scope" value="Eukaryota"/>
</dbReference>
<accession>B4JCY3</accession>
<dbReference type="InterPro" id="IPR038606">
    <property type="entry name" value="To_sf"/>
</dbReference>
<protein>
    <submittedName>
        <fullName evidence="2">GH10612</fullName>
    </submittedName>
</protein>
<name>B4JCY3_DROGR</name>
<sequence length="250" mass="27346">MKSLSLVVILLALGIVQANKVPEIYAGQSRSASSIIVDALEAIKVQMVEGWPQYGIPPLAPLEIHHKDFNYETGEMHANGALDDVIVSGLNEFEIVKMSVNLPLSRITMEFNFASLNLTTKYKADVGAGWQMARDGGAFLALEDLNISGQIRYSTGLVGSNNYLRIKGIQLQIVVGNVVSNIENLSKYRIVNRKLNEIIEEFINLTINDNVDFVTEWIDSTVTPACNNLIGDRTLKDIIDLIGGGGGNLI</sequence>
<dbReference type="InParanoid" id="B4JCY3"/>
<dbReference type="InterPro" id="IPR010562">
    <property type="entry name" value="Haemolymph_juvenile_hormone-bd"/>
</dbReference>
<evidence type="ECO:0000313" key="2">
    <source>
        <dbReference type="EMBL" id="EDW03222.1"/>
    </source>
</evidence>
<dbReference type="HOGENOM" id="CLU_084586_0_0_1"/>
<feature type="signal peptide" evidence="1">
    <location>
        <begin position="1"/>
        <end position="18"/>
    </location>
</feature>
<dbReference type="EMBL" id="CH916368">
    <property type="protein sequence ID" value="EDW03222.1"/>
    <property type="molecule type" value="Genomic_DNA"/>
</dbReference>
<evidence type="ECO:0000256" key="1">
    <source>
        <dbReference type="SAM" id="SignalP"/>
    </source>
</evidence>
<keyword evidence="3" id="KW-1185">Reference proteome</keyword>
<dbReference type="STRING" id="7222.B4JCY3"/>
<organism evidence="3">
    <name type="scientific">Drosophila grimshawi</name>
    <name type="common">Hawaiian fruit fly</name>
    <name type="synonym">Idiomyia grimshawi</name>
    <dbReference type="NCBI Taxonomy" id="7222"/>
    <lineage>
        <taxon>Eukaryota</taxon>
        <taxon>Metazoa</taxon>
        <taxon>Ecdysozoa</taxon>
        <taxon>Arthropoda</taxon>
        <taxon>Hexapoda</taxon>
        <taxon>Insecta</taxon>
        <taxon>Pterygota</taxon>
        <taxon>Neoptera</taxon>
        <taxon>Endopterygota</taxon>
        <taxon>Diptera</taxon>
        <taxon>Brachycera</taxon>
        <taxon>Muscomorpha</taxon>
        <taxon>Ephydroidea</taxon>
        <taxon>Drosophilidae</taxon>
        <taxon>Drosophila</taxon>
        <taxon>Hawaiian Drosophila</taxon>
    </lineage>
</organism>
<dbReference type="Gene3D" id="3.15.10.30">
    <property type="entry name" value="Haemolymph juvenile hormone binding protein"/>
    <property type="match status" value="1"/>
</dbReference>
<gene>
    <name evidence="2" type="primary">Dgri\GH10612</name>
    <name evidence="2" type="ORF">Dgri_GH10612</name>
</gene>
<evidence type="ECO:0000313" key="3">
    <source>
        <dbReference type="Proteomes" id="UP000001070"/>
    </source>
</evidence>
<dbReference type="PANTHER" id="PTHR20993:SF0">
    <property type="entry name" value="GH07914P"/>
    <property type="match status" value="1"/>
</dbReference>
<dbReference type="SMART" id="SM00700">
    <property type="entry name" value="JHBP"/>
    <property type="match status" value="1"/>
</dbReference>
<dbReference type="OMA" id="AGYHMAR"/>
<dbReference type="Pfam" id="PF06585">
    <property type="entry name" value="JHBP"/>
    <property type="match status" value="1"/>
</dbReference>
<dbReference type="AlphaFoldDB" id="B4JCY3"/>
<feature type="chain" id="PRO_5002811860" evidence="1">
    <location>
        <begin position="19"/>
        <end position="250"/>
    </location>
</feature>